<protein>
    <submittedName>
        <fullName evidence="1">Uncharacterized protein</fullName>
    </submittedName>
</protein>
<dbReference type="OrthoDB" id="6168375at2"/>
<reference evidence="1 2" key="1">
    <citation type="submission" date="2017-08" db="EMBL/GenBank/DDBJ databases">
        <title>Halovibrio sewagensis sp. nov., isolated from wastewater of high salinity.</title>
        <authorList>
            <person name="Dong X."/>
            <person name="Zhang G."/>
        </authorList>
    </citation>
    <scope>NUCLEOTIDE SEQUENCE [LARGE SCALE GENOMIC DNA]</scope>
    <source>
        <strain evidence="1 2">YL5-2</strain>
    </source>
</reference>
<comment type="caution">
    <text evidence="1">The sequence shown here is derived from an EMBL/GenBank/DDBJ whole genome shotgun (WGS) entry which is preliminary data.</text>
</comment>
<name>A0A2A2EVI7_9GAMM</name>
<gene>
    <name evidence="1" type="ORF">CK501_15935</name>
</gene>
<dbReference type="EMBL" id="NSKD01000012">
    <property type="protein sequence ID" value="PAU76425.1"/>
    <property type="molecule type" value="Genomic_DNA"/>
</dbReference>
<evidence type="ECO:0000313" key="2">
    <source>
        <dbReference type="Proteomes" id="UP000218896"/>
    </source>
</evidence>
<sequence length="113" mass="12208">MSKQQLTITVIGARRFDIDGNKIGQIFTMEPADPDDKDRIGNDVMKWGCDHALVEKIEQYESELPCEFDAEALMKAGGGQKAQFKLLSLAKRQITGSKSSGASGGSQSAQASQ</sequence>
<dbReference type="Proteomes" id="UP000218896">
    <property type="component" value="Unassembled WGS sequence"/>
</dbReference>
<accession>A0A2A2EVI7</accession>
<dbReference type="RefSeq" id="WP_095618735.1">
    <property type="nucleotide sequence ID" value="NZ_NSKD01000012.1"/>
</dbReference>
<organism evidence="1 2">
    <name type="scientific">Halovibrio salipaludis</name>
    <dbReference type="NCBI Taxonomy" id="2032626"/>
    <lineage>
        <taxon>Bacteria</taxon>
        <taxon>Pseudomonadati</taxon>
        <taxon>Pseudomonadota</taxon>
        <taxon>Gammaproteobacteria</taxon>
        <taxon>Oceanospirillales</taxon>
        <taxon>Halomonadaceae</taxon>
        <taxon>Halovibrio</taxon>
    </lineage>
</organism>
<keyword evidence="2" id="KW-1185">Reference proteome</keyword>
<evidence type="ECO:0000313" key="1">
    <source>
        <dbReference type="EMBL" id="PAU76425.1"/>
    </source>
</evidence>
<dbReference type="AlphaFoldDB" id="A0A2A2EVI7"/>
<proteinExistence type="predicted"/>